<feature type="coiled-coil region" evidence="1">
    <location>
        <begin position="7"/>
        <end position="68"/>
    </location>
</feature>
<sequence length="98" mass="10767">MRAGEALAALRQENEKSRNELGAKIDAVTETLRDAVQQVRGEIRDSRVNRLSELVSKLRDEVDAAHKRADGMADTVSVLRLELQGLQESVGALRQAAD</sequence>
<evidence type="ECO:0000313" key="2">
    <source>
        <dbReference type="EMBL" id="TBO55070.1"/>
    </source>
</evidence>
<keyword evidence="3" id="KW-1185">Reference proteome</keyword>
<feature type="non-terminal residue" evidence="2">
    <location>
        <position position="98"/>
    </location>
</feature>
<dbReference type="AlphaFoldDB" id="A0A4Q9HM50"/>
<comment type="caution">
    <text evidence="2">The sequence shown here is derived from an EMBL/GenBank/DDBJ whole genome shotgun (WGS) entry which is preliminary data.</text>
</comment>
<dbReference type="EMBL" id="SIXH01000600">
    <property type="protein sequence ID" value="TBO55070.1"/>
    <property type="molecule type" value="Genomic_DNA"/>
</dbReference>
<dbReference type="Proteomes" id="UP000292452">
    <property type="component" value="Unassembled WGS sequence"/>
</dbReference>
<gene>
    <name evidence="2" type="ORF">EYS09_35195</name>
</gene>
<proteinExistence type="predicted"/>
<name>A0A4Q9HM50_STRKA</name>
<evidence type="ECO:0000256" key="1">
    <source>
        <dbReference type="SAM" id="Coils"/>
    </source>
</evidence>
<organism evidence="2 3">
    <name type="scientific">Streptomyces kasugaensis</name>
    <dbReference type="NCBI Taxonomy" id="1946"/>
    <lineage>
        <taxon>Bacteria</taxon>
        <taxon>Bacillati</taxon>
        <taxon>Actinomycetota</taxon>
        <taxon>Actinomycetes</taxon>
        <taxon>Kitasatosporales</taxon>
        <taxon>Streptomycetaceae</taxon>
        <taxon>Streptomyces</taxon>
    </lineage>
</organism>
<keyword evidence="1" id="KW-0175">Coiled coil</keyword>
<reference evidence="2 3" key="1">
    <citation type="submission" date="2019-02" db="EMBL/GenBank/DDBJ databases">
        <title>Draft Genome Sequence of Streptomyces sp. AM-2504, identified by 16S rRNA comparative analysis as a Streptomyces Kasugaensis strain.</title>
        <authorList>
            <person name="Napolioni V."/>
            <person name="Giuliodori A.M."/>
            <person name="Spurio R."/>
            <person name="Fabbretti A."/>
        </authorList>
    </citation>
    <scope>NUCLEOTIDE SEQUENCE [LARGE SCALE GENOMIC DNA]</scope>
    <source>
        <strain evidence="2 3">AM-2504</strain>
    </source>
</reference>
<evidence type="ECO:0000313" key="3">
    <source>
        <dbReference type="Proteomes" id="UP000292452"/>
    </source>
</evidence>
<dbReference type="RefSeq" id="WP_207309702.1">
    <property type="nucleotide sequence ID" value="NZ_SIXH01000600.1"/>
</dbReference>
<protein>
    <submittedName>
        <fullName evidence="2">Uncharacterized protein</fullName>
    </submittedName>
</protein>
<accession>A0A4Q9HM50</accession>